<feature type="binding site" evidence="13 14">
    <location>
        <position position="57"/>
    </location>
    <ligand>
        <name>ATP</name>
        <dbReference type="ChEBI" id="CHEBI:30616"/>
    </ligand>
</feature>
<evidence type="ECO:0000256" key="1">
    <source>
        <dbReference type="ARBA" id="ARBA00001946"/>
    </source>
</evidence>
<evidence type="ECO:0000256" key="7">
    <source>
        <dbReference type="ARBA" id="ARBA00022723"/>
    </source>
</evidence>
<feature type="binding site" evidence="13 14">
    <location>
        <position position="85"/>
    </location>
    <ligand>
        <name>ATP</name>
        <dbReference type="ChEBI" id="CHEBI:30616"/>
    </ligand>
</feature>
<dbReference type="Pfam" id="PF00334">
    <property type="entry name" value="NDK"/>
    <property type="match status" value="1"/>
</dbReference>
<comment type="function">
    <text evidence="13">Major role in the synthesis of nucleoside triphosphates other than ATP. The ATP gamma phosphate is transferred to the NDP beta phosphate via a ping-pong mechanism, using a phosphorylated active-site intermediate.</text>
</comment>
<dbReference type="GO" id="GO:0006183">
    <property type="term" value="P:GTP biosynthetic process"/>
    <property type="evidence" value="ECO:0007669"/>
    <property type="project" value="UniProtKB-UniRule"/>
</dbReference>
<feature type="binding site" evidence="13 14">
    <location>
        <position position="102"/>
    </location>
    <ligand>
        <name>ATP</name>
        <dbReference type="ChEBI" id="CHEBI:30616"/>
    </ligand>
</feature>
<dbReference type="PROSITE" id="PS00469">
    <property type="entry name" value="NDPK"/>
    <property type="match status" value="1"/>
</dbReference>
<organism evidence="18">
    <name type="scientific">Singulisphaera sp. Ch08</name>
    <dbReference type="NCBI Taxonomy" id="3120278"/>
    <lineage>
        <taxon>Bacteria</taxon>
        <taxon>Pseudomonadati</taxon>
        <taxon>Planctomycetota</taxon>
        <taxon>Planctomycetia</taxon>
        <taxon>Isosphaerales</taxon>
        <taxon>Isosphaeraceae</taxon>
        <taxon>Singulisphaera</taxon>
    </lineage>
</organism>
<evidence type="ECO:0000256" key="10">
    <source>
        <dbReference type="ARBA" id="ARBA00022840"/>
    </source>
</evidence>
<dbReference type="AlphaFoldDB" id="A0AAU7CCV9"/>
<keyword evidence="13" id="KW-0963">Cytoplasm</keyword>
<evidence type="ECO:0000256" key="15">
    <source>
        <dbReference type="RuleBase" id="RU004011"/>
    </source>
</evidence>
<accession>A0AAU7CCV9</accession>
<evidence type="ECO:0000256" key="14">
    <source>
        <dbReference type="PROSITE-ProRule" id="PRU00706"/>
    </source>
</evidence>
<dbReference type="EMBL" id="CP155447">
    <property type="protein sequence ID" value="XBH03066.1"/>
    <property type="molecule type" value="Genomic_DNA"/>
</dbReference>
<keyword evidence="7 13" id="KW-0479">Metal-binding</keyword>
<feature type="binding site" evidence="13 14">
    <location>
        <position position="112"/>
    </location>
    <ligand>
        <name>ATP</name>
        <dbReference type="ChEBI" id="CHEBI:30616"/>
    </ligand>
</feature>
<evidence type="ECO:0000256" key="16">
    <source>
        <dbReference type="RuleBase" id="RU004013"/>
    </source>
</evidence>
<dbReference type="GO" id="GO:0006228">
    <property type="term" value="P:UTP biosynthetic process"/>
    <property type="evidence" value="ECO:0007669"/>
    <property type="project" value="UniProtKB-UniRule"/>
</dbReference>
<evidence type="ECO:0000256" key="9">
    <source>
        <dbReference type="ARBA" id="ARBA00022777"/>
    </source>
</evidence>
<dbReference type="FunFam" id="3.30.70.141:FF:000003">
    <property type="entry name" value="Nucleoside diphosphate kinase"/>
    <property type="match status" value="1"/>
</dbReference>
<comment type="similarity">
    <text evidence="2 13 14 15">Belongs to the NDK family.</text>
</comment>
<keyword evidence="11 13" id="KW-0460">Magnesium</keyword>
<proteinExistence type="inferred from homology"/>
<evidence type="ECO:0000256" key="13">
    <source>
        <dbReference type="HAMAP-Rule" id="MF_00451"/>
    </source>
</evidence>
<comment type="catalytic activity">
    <reaction evidence="13">
        <text>a ribonucleoside 5'-diphosphate + ATP = a ribonucleoside 5'-triphosphate + ADP</text>
        <dbReference type="Rhea" id="RHEA:18113"/>
        <dbReference type="ChEBI" id="CHEBI:30616"/>
        <dbReference type="ChEBI" id="CHEBI:57930"/>
        <dbReference type="ChEBI" id="CHEBI:61557"/>
        <dbReference type="ChEBI" id="CHEBI:456216"/>
        <dbReference type="EC" id="2.7.4.6"/>
    </reaction>
</comment>
<evidence type="ECO:0000256" key="8">
    <source>
        <dbReference type="ARBA" id="ARBA00022741"/>
    </source>
</evidence>
<feature type="binding site" evidence="13 14">
    <location>
        <position position="91"/>
    </location>
    <ligand>
        <name>ATP</name>
        <dbReference type="ChEBI" id="CHEBI:30616"/>
    </ligand>
</feature>
<evidence type="ECO:0000256" key="3">
    <source>
        <dbReference type="ARBA" id="ARBA00012966"/>
    </source>
</evidence>
<dbReference type="EC" id="2.7.4.6" evidence="3 13"/>
<feature type="domain" description="Nucleoside diphosphate kinase-like" evidence="17">
    <location>
        <begin position="1"/>
        <end position="138"/>
    </location>
</feature>
<dbReference type="InterPro" id="IPR023005">
    <property type="entry name" value="Nucleoside_diP_kinase_AS"/>
</dbReference>
<evidence type="ECO:0000313" key="18">
    <source>
        <dbReference type="EMBL" id="XBH03066.1"/>
    </source>
</evidence>
<evidence type="ECO:0000256" key="11">
    <source>
        <dbReference type="ARBA" id="ARBA00022842"/>
    </source>
</evidence>
<dbReference type="GO" id="GO:0046872">
    <property type="term" value="F:metal ion binding"/>
    <property type="evidence" value="ECO:0007669"/>
    <property type="project" value="UniProtKB-KW"/>
</dbReference>
<name>A0AAU7CCV9_9BACT</name>
<feature type="binding site" evidence="13 14">
    <location>
        <position position="9"/>
    </location>
    <ligand>
        <name>ATP</name>
        <dbReference type="ChEBI" id="CHEBI:30616"/>
    </ligand>
</feature>
<evidence type="ECO:0000256" key="6">
    <source>
        <dbReference type="ARBA" id="ARBA00022679"/>
    </source>
</evidence>
<dbReference type="PRINTS" id="PR01243">
    <property type="entry name" value="NUCDPKINASE"/>
</dbReference>
<protein>
    <recommendedName>
        <fullName evidence="4 13">Nucleoside diphosphate kinase</fullName>
        <shortName evidence="13">NDK</shortName>
        <shortName evidence="13">NDP kinase</shortName>
        <ecNumber evidence="3 13">2.7.4.6</ecNumber>
    </recommendedName>
    <alternativeName>
        <fullName evidence="13">Nucleoside-2-P kinase</fullName>
    </alternativeName>
</protein>
<gene>
    <name evidence="13 18" type="primary">ndk</name>
    <name evidence="18" type="ORF">V5E97_32880</name>
</gene>
<reference evidence="18" key="1">
    <citation type="submission" date="2024-05" db="EMBL/GenBank/DDBJ databases">
        <title>Planctomycetes of the genus Singulisphaera possess chitinolytic capabilities.</title>
        <authorList>
            <person name="Ivanova A."/>
        </authorList>
    </citation>
    <scope>NUCLEOTIDE SEQUENCE</scope>
    <source>
        <strain evidence="18">Ch08T</strain>
    </source>
</reference>
<comment type="cofactor">
    <cofactor evidence="1 13">
        <name>Mg(2+)</name>
        <dbReference type="ChEBI" id="CHEBI:18420"/>
    </cofactor>
</comment>
<dbReference type="GO" id="GO:0004550">
    <property type="term" value="F:nucleoside diphosphate kinase activity"/>
    <property type="evidence" value="ECO:0007669"/>
    <property type="project" value="UniProtKB-UniRule"/>
</dbReference>
<dbReference type="RefSeq" id="WP_406695806.1">
    <property type="nucleotide sequence ID" value="NZ_CP155447.1"/>
</dbReference>
<evidence type="ECO:0000256" key="4">
    <source>
        <dbReference type="ARBA" id="ARBA00017632"/>
    </source>
</evidence>
<keyword evidence="6 13" id="KW-0808">Transferase</keyword>
<keyword evidence="10 13" id="KW-0067">ATP-binding</keyword>
<dbReference type="GO" id="GO:0005524">
    <property type="term" value="F:ATP binding"/>
    <property type="evidence" value="ECO:0007669"/>
    <property type="project" value="UniProtKB-UniRule"/>
</dbReference>
<keyword evidence="12 13" id="KW-0546">Nucleotide metabolism</keyword>
<dbReference type="PANTHER" id="PTHR11349">
    <property type="entry name" value="NUCLEOSIDE DIPHOSPHATE KINASE"/>
    <property type="match status" value="1"/>
</dbReference>
<comment type="subcellular location">
    <subcellularLocation>
        <location evidence="13">Cytoplasm</location>
    </subcellularLocation>
</comment>
<dbReference type="InterPro" id="IPR001564">
    <property type="entry name" value="Nucleoside_diP_kinase"/>
</dbReference>
<feature type="active site" description="Pros-phosphohistidine intermediate" evidence="13 14">
    <location>
        <position position="115"/>
    </location>
</feature>
<dbReference type="SMART" id="SM00562">
    <property type="entry name" value="NDK"/>
    <property type="match status" value="1"/>
</dbReference>
<comment type="subunit">
    <text evidence="13">Homotetramer.</text>
</comment>
<sequence length="151" mass="16493">MQRTLIIFKPDTVQRRLVGQILQRFESKGLRIAALKLLQVDRSLGEKHYAEHQGKPFFDGLIDFITGGPVVVGVLEGNEAITVVRSMLGATNGAAAAPGTVRGDFSISKQNNLIHGSDSPESAQREIALWFRPEEVVDYTIDGSQWVFGGA</sequence>
<keyword evidence="8 13" id="KW-0547">Nucleotide-binding</keyword>
<dbReference type="HAMAP" id="MF_00451">
    <property type="entry name" value="NDP_kinase"/>
    <property type="match status" value="1"/>
</dbReference>
<dbReference type="CDD" id="cd04413">
    <property type="entry name" value="NDPk_I"/>
    <property type="match status" value="1"/>
</dbReference>
<dbReference type="Gene3D" id="3.30.70.141">
    <property type="entry name" value="Nucleoside diphosphate kinase-like domain"/>
    <property type="match status" value="1"/>
</dbReference>
<dbReference type="InterPro" id="IPR034907">
    <property type="entry name" value="NDK-like_dom"/>
</dbReference>
<keyword evidence="9 13" id="KW-0418">Kinase</keyword>
<dbReference type="NCBIfam" id="NF001908">
    <property type="entry name" value="PRK00668.1"/>
    <property type="match status" value="1"/>
</dbReference>
<evidence type="ECO:0000256" key="12">
    <source>
        <dbReference type="ARBA" id="ARBA00023080"/>
    </source>
</evidence>
<comment type="catalytic activity">
    <reaction evidence="13 16">
        <text>a 2'-deoxyribonucleoside 5'-diphosphate + ATP = a 2'-deoxyribonucleoside 5'-triphosphate + ADP</text>
        <dbReference type="Rhea" id="RHEA:44640"/>
        <dbReference type="ChEBI" id="CHEBI:30616"/>
        <dbReference type="ChEBI" id="CHEBI:61560"/>
        <dbReference type="ChEBI" id="CHEBI:73316"/>
        <dbReference type="ChEBI" id="CHEBI:456216"/>
        <dbReference type="EC" id="2.7.4.6"/>
    </reaction>
</comment>
<dbReference type="InterPro" id="IPR036850">
    <property type="entry name" value="NDK-like_dom_sf"/>
</dbReference>
<evidence type="ECO:0000259" key="17">
    <source>
        <dbReference type="SMART" id="SM00562"/>
    </source>
</evidence>
<dbReference type="GO" id="GO:0005737">
    <property type="term" value="C:cytoplasm"/>
    <property type="evidence" value="ECO:0007669"/>
    <property type="project" value="UniProtKB-SubCell"/>
</dbReference>
<dbReference type="PROSITE" id="PS51374">
    <property type="entry name" value="NDPK_LIKE"/>
    <property type="match status" value="1"/>
</dbReference>
<dbReference type="SUPFAM" id="SSF54919">
    <property type="entry name" value="Nucleoside diphosphate kinase, NDK"/>
    <property type="match status" value="1"/>
</dbReference>
<evidence type="ECO:0000256" key="2">
    <source>
        <dbReference type="ARBA" id="ARBA00008142"/>
    </source>
</evidence>
<evidence type="ECO:0000256" key="5">
    <source>
        <dbReference type="ARBA" id="ARBA00022553"/>
    </source>
</evidence>
<keyword evidence="5 13" id="KW-0597">Phosphoprotein</keyword>
<dbReference type="GO" id="GO:0006241">
    <property type="term" value="P:CTP biosynthetic process"/>
    <property type="evidence" value="ECO:0007669"/>
    <property type="project" value="UniProtKB-UniRule"/>
</dbReference>